<dbReference type="InterPro" id="IPR051127">
    <property type="entry name" value="Fungal_SecMet_Regulators"/>
</dbReference>
<evidence type="ECO:0000313" key="7">
    <source>
        <dbReference type="Proteomes" id="UP000288168"/>
    </source>
</evidence>
<dbReference type="Proteomes" id="UP000288168">
    <property type="component" value="Unassembled WGS sequence"/>
</dbReference>
<feature type="domain" description="Xylanolytic transcriptional activator regulatory" evidence="5">
    <location>
        <begin position="178"/>
        <end position="251"/>
    </location>
</feature>
<name>A0A428NSP2_9HYPO</name>
<dbReference type="GO" id="GO:0003677">
    <property type="term" value="F:DNA binding"/>
    <property type="evidence" value="ECO:0007669"/>
    <property type="project" value="UniProtKB-KW"/>
</dbReference>
<organism evidence="6 7">
    <name type="scientific">Fusarium duplospermum</name>
    <dbReference type="NCBI Taxonomy" id="1325734"/>
    <lineage>
        <taxon>Eukaryota</taxon>
        <taxon>Fungi</taxon>
        <taxon>Dikarya</taxon>
        <taxon>Ascomycota</taxon>
        <taxon>Pezizomycotina</taxon>
        <taxon>Sordariomycetes</taxon>
        <taxon>Hypocreomycetidae</taxon>
        <taxon>Hypocreales</taxon>
        <taxon>Nectriaceae</taxon>
        <taxon>Fusarium</taxon>
        <taxon>Fusarium solani species complex</taxon>
    </lineage>
</organism>
<dbReference type="PANTHER" id="PTHR47424">
    <property type="entry name" value="REGULATORY PROTEIN GAL4"/>
    <property type="match status" value="1"/>
</dbReference>
<dbReference type="PANTHER" id="PTHR47424:SF3">
    <property type="entry name" value="REGULATORY PROTEIN GAL4"/>
    <property type="match status" value="1"/>
</dbReference>
<dbReference type="GO" id="GO:0006351">
    <property type="term" value="P:DNA-templated transcription"/>
    <property type="evidence" value="ECO:0007669"/>
    <property type="project" value="InterPro"/>
</dbReference>
<evidence type="ECO:0000256" key="1">
    <source>
        <dbReference type="ARBA" id="ARBA00023015"/>
    </source>
</evidence>
<dbReference type="CDD" id="cd12148">
    <property type="entry name" value="fungal_TF_MHR"/>
    <property type="match status" value="1"/>
</dbReference>
<keyword evidence="3" id="KW-0804">Transcription</keyword>
<dbReference type="GO" id="GO:0008270">
    <property type="term" value="F:zinc ion binding"/>
    <property type="evidence" value="ECO:0007669"/>
    <property type="project" value="InterPro"/>
</dbReference>
<dbReference type="AlphaFoldDB" id="A0A428NSP2"/>
<keyword evidence="4" id="KW-0539">Nucleus</keyword>
<comment type="caution">
    <text evidence="6">The sequence shown here is derived from an EMBL/GenBank/DDBJ whole genome shotgun (WGS) entry which is preliminary data.</text>
</comment>
<protein>
    <recommendedName>
        <fullName evidence="5">Xylanolytic transcriptional activator regulatory domain-containing protein</fullName>
    </recommendedName>
</protein>
<accession>A0A428NSP2</accession>
<evidence type="ECO:0000256" key="3">
    <source>
        <dbReference type="ARBA" id="ARBA00023163"/>
    </source>
</evidence>
<evidence type="ECO:0000313" key="6">
    <source>
        <dbReference type="EMBL" id="RSL43757.1"/>
    </source>
</evidence>
<sequence length="529" mass="59466">MDSSQLFYGSASIFAFLQHTHRAIYNRETPNSSGHPPTEESLDIFMKRSVFFGIPSKVHDVPSRDTMQEIIPRLEAMKLLDVFKASSLFLFPFLTPATLDEILTSAYTHPYQPQATVLLLAILAVGSLSTPQTEQAERLFQHAKRQAAAYEDTVTISMIHVSLLMAEYQISMGRPNAAYLYAGASCRKSYALGLHKPSSALSLEAEDVQTRHATLWAVYIYDNWISFTLGRPNTMRKSDITCPYPDNQPLLVDQSIIADAVEKATAFLYDNRSDSLLQLYNMVQDIHHRLLQNCKRLCPETLTTALQGSQDEMLGQVSLHNMYYHFCLTIYRPFLVADSSFRCANKTDQTEMLWLQQACRQATGAAEDCIALMRHISLIIDAKDIRRYNAFYVETSCAVLLYDSLNHPLKHASNMELVNLALNYMQSMVNDEPISSATRSIKRIMSAVDHSLKDYHAPIQNASLINPALPPMGETMGATRNDPVSSTTATEPNMVGFDDLLQYPEVNLDALTADLFDFIPIDKSTFFGY</sequence>
<dbReference type="SMART" id="SM00906">
    <property type="entry name" value="Fungal_trans"/>
    <property type="match status" value="1"/>
</dbReference>
<dbReference type="EMBL" id="NKCI01000313">
    <property type="protein sequence ID" value="RSL43757.1"/>
    <property type="molecule type" value="Genomic_DNA"/>
</dbReference>
<reference evidence="6 7" key="1">
    <citation type="submission" date="2017-06" db="EMBL/GenBank/DDBJ databases">
        <title>Comparative genomic analysis of Ambrosia Fusariam Clade fungi.</title>
        <authorList>
            <person name="Stajich J.E."/>
            <person name="Carrillo J."/>
            <person name="Kijimoto T."/>
            <person name="Eskalen A."/>
            <person name="O'Donnell K."/>
            <person name="Kasson M."/>
        </authorList>
    </citation>
    <scope>NUCLEOTIDE SEQUENCE [LARGE SCALE GENOMIC DNA]</scope>
    <source>
        <strain evidence="6 7">NRRL62584</strain>
    </source>
</reference>
<dbReference type="InterPro" id="IPR007219">
    <property type="entry name" value="XnlR_reg_dom"/>
</dbReference>
<dbReference type="OrthoDB" id="2123952at2759"/>
<evidence type="ECO:0000256" key="2">
    <source>
        <dbReference type="ARBA" id="ARBA00023125"/>
    </source>
</evidence>
<dbReference type="Pfam" id="PF04082">
    <property type="entry name" value="Fungal_trans"/>
    <property type="match status" value="1"/>
</dbReference>
<keyword evidence="7" id="KW-1185">Reference proteome</keyword>
<keyword evidence="1" id="KW-0805">Transcription regulation</keyword>
<proteinExistence type="predicted"/>
<evidence type="ECO:0000256" key="4">
    <source>
        <dbReference type="ARBA" id="ARBA00023242"/>
    </source>
</evidence>
<keyword evidence="2" id="KW-0238">DNA-binding</keyword>
<evidence type="ECO:0000259" key="5">
    <source>
        <dbReference type="SMART" id="SM00906"/>
    </source>
</evidence>
<gene>
    <name evidence="6" type="ORF">CEP54_014960</name>
</gene>